<evidence type="ECO:0000256" key="4">
    <source>
        <dbReference type="ARBA" id="ARBA00022857"/>
    </source>
</evidence>
<dbReference type="NCBIfam" id="NF000942">
    <property type="entry name" value="PRK00094.1-4"/>
    <property type="match status" value="1"/>
</dbReference>
<evidence type="ECO:0000256" key="5">
    <source>
        <dbReference type="ARBA" id="ARBA00023002"/>
    </source>
</evidence>
<dbReference type="Gene3D" id="1.10.1040.10">
    <property type="entry name" value="N-(1-d-carboxylethyl)-l-norvaline Dehydrogenase, domain 2"/>
    <property type="match status" value="1"/>
</dbReference>
<keyword evidence="7 10" id="KW-0443">Lipid metabolism</keyword>
<dbReference type="FunFam" id="3.40.50.720:FF:000019">
    <property type="entry name" value="Glycerol-3-phosphate dehydrogenase [NAD(P)+]"/>
    <property type="match status" value="1"/>
</dbReference>
<feature type="binding site" evidence="10">
    <location>
        <position position="275"/>
    </location>
    <ligand>
        <name>sn-glycerol 3-phosphate</name>
        <dbReference type="ChEBI" id="CHEBI:57597"/>
    </ligand>
</feature>
<feature type="binding site" evidence="10">
    <location>
        <position position="276"/>
    </location>
    <ligand>
        <name>NADPH</name>
        <dbReference type="ChEBI" id="CHEBI:57783"/>
    </ligand>
</feature>
<dbReference type="GO" id="GO:0005829">
    <property type="term" value="C:cytosol"/>
    <property type="evidence" value="ECO:0007669"/>
    <property type="project" value="TreeGrafter"/>
</dbReference>
<feature type="binding site" evidence="12">
    <location>
        <position position="129"/>
    </location>
    <ligand>
        <name>substrate</name>
    </ligand>
</feature>
<feature type="binding site" evidence="12">
    <location>
        <begin position="276"/>
        <end position="277"/>
    </location>
    <ligand>
        <name>substrate</name>
    </ligand>
</feature>
<feature type="binding site" evidence="10">
    <location>
        <position position="129"/>
    </location>
    <ligand>
        <name>NADPH</name>
        <dbReference type="ChEBI" id="CHEBI:57783"/>
    </ligand>
</feature>
<feature type="binding site" evidence="13">
    <location>
        <begin position="31"/>
        <end position="36"/>
    </location>
    <ligand>
        <name>NAD(+)</name>
        <dbReference type="ChEBI" id="CHEBI:57540"/>
    </ligand>
</feature>
<dbReference type="InterPro" id="IPR011128">
    <property type="entry name" value="G3P_DH_NAD-dep_N"/>
</dbReference>
<sequence length="348" mass="35771">MMSSQQVSEKCEAAFRQKPTTNEKLKIAVLGGGAWGTALASMAARSGHRVALYARDVTAVDDINRNNRNERYLPGIALPAGIEASTDAVSVLKDAAVILAAFPAQTMRDALGVVAPHVPVNAPVVLCAKGIERATGRLMSEIVSGILPGNEIAALSGPSFAADVARGLPTAVTIAAARQEAADRLAIVLSGPAFRCYSTDDLIGVEIGGALKNVLALGAGAAIGRGLGASAQAALVTRGFVELRRIAEAMGGRPETVMGLSGLGDLMLTCSSPQSRNYSYGMALGAGESLEGRPLAEGVATAPIAAEICVSRNIDAPIIIAVSALLARHLTVDEAVEGLLNRPLKNEF</sequence>
<dbReference type="GO" id="GO:0005975">
    <property type="term" value="P:carbohydrate metabolic process"/>
    <property type="evidence" value="ECO:0007669"/>
    <property type="project" value="InterPro"/>
</dbReference>
<comment type="caution">
    <text evidence="10">Lacks conserved residue(s) required for the propagation of feature annotation.</text>
</comment>
<dbReference type="GO" id="GO:0141152">
    <property type="term" value="F:glycerol-3-phosphate dehydrogenase (NAD+) activity"/>
    <property type="evidence" value="ECO:0007669"/>
    <property type="project" value="RHEA"/>
</dbReference>
<organism evidence="18 19">
    <name type="scientific">Phyllobacterium leguminum</name>
    <dbReference type="NCBI Taxonomy" id="314237"/>
    <lineage>
        <taxon>Bacteria</taxon>
        <taxon>Pseudomonadati</taxon>
        <taxon>Pseudomonadota</taxon>
        <taxon>Alphaproteobacteria</taxon>
        <taxon>Hyphomicrobiales</taxon>
        <taxon>Phyllobacteriaceae</taxon>
        <taxon>Phyllobacterium</taxon>
    </lineage>
</organism>
<dbReference type="Pfam" id="PF07479">
    <property type="entry name" value="NAD_Gly3P_dh_C"/>
    <property type="match status" value="1"/>
</dbReference>
<evidence type="ECO:0000256" key="7">
    <source>
        <dbReference type="ARBA" id="ARBA00023098"/>
    </source>
</evidence>
<evidence type="ECO:0000256" key="11">
    <source>
        <dbReference type="PIRSR" id="PIRSR000114-1"/>
    </source>
</evidence>
<evidence type="ECO:0000313" key="19">
    <source>
        <dbReference type="Proteomes" id="UP000247454"/>
    </source>
</evidence>
<feature type="binding site" evidence="10">
    <location>
        <position position="72"/>
    </location>
    <ligand>
        <name>NADPH</name>
        <dbReference type="ChEBI" id="CHEBI:57783"/>
    </ligand>
</feature>
<feature type="binding site" evidence="13">
    <location>
        <position position="276"/>
    </location>
    <ligand>
        <name>NAD(+)</name>
        <dbReference type="ChEBI" id="CHEBI:57540"/>
    </ligand>
</feature>
<dbReference type="NCBIfam" id="NF000940">
    <property type="entry name" value="PRK00094.1-2"/>
    <property type="match status" value="1"/>
</dbReference>
<evidence type="ECO:0000256" key="15">
    <source>
        <dbReference type="RuleBase" id="RU000439"/>
    </source>
</evidence>
<feature type="binding site" evidence="10">
    <location>
        <position position="295"/>
    </location>
    <ligand>
        <name>NADPH</name>
        <dbReference type="ChEBI" id="CHEBI:57783"/>
    </ligand>
</feature>
<keyword evidence="5 10" id="KW-0560">Oxidoreductase</keyword>
<feature type="domain" description="Glycerol-3-phosphate dehydrogenase NAD-dependent C-terminal" evidence="17">
    <location>
        <begin position="201"/>
        <end position="337"/>
    </location>
</feature>
<dbReference type="AlphaFoldDB" id="A0A318T736"/>
<feature type="binding site" evidence="10">
    <location>
        <position position="157"/>
    </location>
    <ligand>
        <name>sn-glycerol 3-phosphate</name>
        <dbReference type="ChEBI" id="CHEBI:57597"/>
    </ligand>
</feature>
<feature type="binding site" evidence="10">
    <location>
        <position position="265"/>
    </location>
    <ligand>
        <name>sn-glycerol 3-phosphate</name>
        <dbReference type="ChEBI" id="CHEBI:57597"/>
    </ligand>
</feature>
<comment type="subcellular location">
    <subcellularLocation>
        <location evidence="10">Cytoplasm</location>
    </subcellularLocation>
</comment>
<evidence type="ECO:0000259" key="17">
    <source>
        <dbReference type="Pfam" id="PF07479"/>
    </source>
</evidence>
<evidence type="ECO:0000256" key="8">
    <source>
        <dbReference type="ARBA" id="ARBA00023209"/>
    </source>
</evidence>
<proteinExistence type="inferred from homology"/>
<dbReference type="InterPro" id="IPR006168">
    <property type="entry name" value="G3P_DH_NAD-dep"/>
</dbReference>
<dbReference type="PIRSF" id="PIRSF000114">
    <property type="entry name" value="Glycerol-3-P_dh"/>
    <property type="match status" value="1"/>
</dbReference>
<comment type="catalytic activity">
    <reaction evidence="10 15">
        <text>sn-glycerol 3-phosphate + NADP(+) = dihydroxyacetone phosphate + NADPH + H(+)</text>
        <dbReference type="Rhea" id="RHEA:11096"/>
        <dbReference type="ChEBI" id="CHEBI:15378"/>
        <dbReference type="ChEBI" id="CHEBI:57597"/>
        <dbReference type="ChEBI" id="CHEBI:57642"/>
        <dbReference type="ChEBI" id="CHEBI:57783"/>
        <dbReference type="ChEBI" id="CHEBI:58349"/>
        <dbReference type="EC" id="1.1.1.94"/>
    </reaction>
</comment>
<keyword evidence="2 10" id="KW-0444">Lipid biosynthesis</keyword>
<keyword evidence="4 10" id="KW-0521">NADP</keyword>
<dbReference type="HAMAP" id="MF_00394">
    <property type="entry name" value="NAD_Glyc3P_dehydrog"/>
    <property type="match status" value="1"/>
</dbReference>
<name>A0A318T736_9HYPH</name>
<keyword evidence="9 10" id="KW-1208">Phospholipid metabolism</keyword>
<evidence type="ECO:0000256" key="6">
    <source>
        <dbReference type="ARBA" id="ARBA00023027"/>
    </source>
</evidence>
<evidence type="ECO:0000256" key="1">
    <source>
        <dbReference type="ARBA" id="ARBA00011009"/>
    </source>
</evidence>
<evidence type="ECO:0000259" key="16">
    <source>
        <dbReference type="Pfam" id="PF01210"/>
    </source>
</evidence>
<feature type="active site" description="Proton acceptor" evidence="10 11">
    <location>
        <position position="212"/>
    </location>
</feature>
<dbReference type="EC" id="1.1.1.94" evidence="10"/>
<dbReference type="InterPro" id="IPR036291">
    <property type="entry name" value="NAD(P)-bd_dom_sf"/>
</dbReference>
<dbReference type="InterPro" id="IPR013328">
    <property type="entry name" value="6PGD_dom2"/>
</dbReference>
<dbReference type="EMBL" id="QJTF01000005">
    <property type="protein sequence ID" value="PYE88925.1"/>
    <property type="molecule type" value="Genomic_DNA"/>
</dbReference>
<reference evidence="18 19" key="1">
    <citation type="submission" date="2018-06" db="EMBL/GenBank/DDBJ databases">
        <title>Genomic Encyclopedia of Type Strains, Phase III (KMG-III): the genomes of soil and plant-associated and newly described type strains.</title>
        <authorList>
            <person name="Whitman W."/>
        </authorList>
    </citation>
    <scope>NUCLEOTIDE SEQUENCE [LARGE SCALE GENOMIC DNA]</scope>
    <source>
        <strain evidence="18 19">ORS 1419</strain>
    </source>
</reference>
<keyword evidence="8 10" id="KW-0594">Phospholipid biosynthesis</keyword>
<keyword evidence="3 10" id="KW-0547">Nucleotide-binding</keyword>
<feature type="binding site" evidence="10">
    <location>
        <position position="55"/>
    </location>
    <ligand>
        <name>NADPH</name>
        <dbReference type="ChEBI" id="CHEBI:57783"/>
    </ligand>
</feature>
<dbReference type="GO" id="GO:0051287">
    <property type="term" value="F:NAD binding"/>
    <property type="evidence" value="ECO:0007669"/>
    <property type="project" value="InterPro"/>
</dbReference>
<dbReference type="Proteomes" id="UP000247454">
    <property type="component" value="Unassembled WGS sequence"/>
</dbReference>
<evidence type="ECO:0000256" key="13">
    <source>
        <dbReference type="PIRSR" id="PIRSR000114-3"/>
    </source>
</evidence>
<dbReference type="PANTHER" id="PTHR11728:SF1">
    <property type="entry name" value="GLYCEROL-3-PHOSPHATE DEHYDROGENASE [NAD(+)] 2, CHLOROPLASTIC"/>
    <property type="match status" value="1"/>
</dbReference>
<dbReference type="UniPathway" id="UPA00940"/>
<dbReference type="GO" id="GO:0046167">
    <property type="term" value="P:glycerol-3-phosphate biosynthetic process"/>
    <property type="evidence" value="ECO:0007669"/>
    <property type="project" value="UniProtKB-UniRule"/>
</dbReference>
<feature type="binding site" evidence="10">
    <location>
        <position position="129"/>
    </location>
    <ligand>
        <name>sn-glycerol 3-phosphate</name>
        <dbReference type="ChEBI" id="CHEBI:57597"/>
    </ligand>
</feature>
<dbReference type="GO" id="GO:0008654">
    <property type="term" value="P:phospholipid biosynthetic process"/>
    <property type="evidence" value="ECO:0007669"/>
    <property type="project" value="UniProtKB-KW"/>
</dbReference>
<dbReference type="GO" id="GO:0046168">
    <property type="term" value="P:glycerol-3-phosphate catabolic process"/>
    <property type="evidence" value="ECO:0007669"/>
    <property type="project" value="InterPro"/>
</dbReference>
<protein>
    <recommendedName>
        <fullName evidence="10">Glycerol-3-phosphate dehydrogenase [NAD(P)+]</fullName>
        <ecNumber evidence="10">1.1.1.94</ecNumber>
    </recommendedName>
    <alternativeName>
        <fullName evidence="10">NAD(P)(+)-dependent glycerol-3-phosphate dehydrogenase</fullName>
    </alternativeName>
    <alternativeName>
        <fullName evidence="10">NAD(P)H-dependent dihydroxyacetone-phosphate reductase</fullName>
    </alternativeName>
</protein>
<evidence type="ECO:0000256" key="9">
    <source>
        <dbReference type="ARBA" id="ARBA00023264"/>
    </source>
</evidence>
<keyword evidence="10" id="KW-0963">Cytoplasm</keyword>
<dbReference type="SUPFAM" id="SSF51735">
    <property type="entry name" value="NAD(P)-binding Rossmann-fold domains"/>
    <property type="match status" value="1"/>
</dbReference>
<dbReference type="GO" id="GO:0141153">
    <property type="term" value="F:glycerol-3-phosphate dehydrogenase (NADP+) activity"/>
    <property type="evidence" value="ECO:0007669"/>
    <property type="project" value="RHEA"/>
</dbReference>
<dbReference type="InterPro" id="IPR006109">
    <property type="entry name" value="G3P_DH_NAD-dep_C"/>
</dbReference>
<evidence type="ECO:0000256" key="12">
    <source>
        <dbReference type="PIRSR" id="PIRSR000114-2"/>
    </source>
</evidence>
<accession>A0A318T736</accession>
<comment type="pathway">
    <text evidence="10">Membrane lipid metabolism; glycerophospholipid metabolism.</text>
</comment>
<feature type="binding site" evidence="10">
    <location>
        <position position="161"/>
    </location>
    <ligand>
        <name>NADPH</name>
        <dbReference type="ChEBI" id="CHEBI:57783"/>
    </ligand>
</feature>
<comment type="similarity">
    <text evidence="1 10 14">Belongs to the NAD-dependent glycerol-3-phosphate dehydrogenase family.</text>
</comment>
<comment type="caution">
    <text evidence="18">The sequence shown here is derived from an EMBL/GenBank/DDBJ whole genome shotgun (WGS) entry which is preliminary data.</text>
</comment>
<evidence type="ECO:0000256" key="10">
    <source>
        <dbReference type="HAMAP-Rule" id="MF_00394"/>
    </source>
</evidence>
<evidence type="ECO:0000256" key="3">
    <source>
        <dbReference type="ARBA" id="ARBA00022741"/>
    </source>
</evidence>
<feature type="domain" description="Glycerol-3-phosphate dehydrogenase NAD-dependent N-terminal" evidence="16">
    <location>
        <begin position="26"/>
        <end position="181"/>
    </location>
</feature>
<dbReference type="SUPFAM" id="SSF48179">
    <property type="entry name" value="6-phosphogluconate dehydrogenase C-terminal domain-like"/>
    <property type="match status" value="1"/>
</dbReference>
<comment type="function">
    <text evidence="10">Catalyzes the reduction of the glycolytic intermediate dihydroxyacetone phosphate (DHAP) to sn-glycerol 3-phosphate (G3P), the key precursor for phospholipid synthesis.</text>
</comment>
<dbReference type="InterPro" id="IPR008927">
    <property type="entry name" value="6-PGluconate_DH-like_C_sf"/>
</dbReference>
<feature type="binding site" evidence="10">
    <location>
        <position position="277"/>
    </location>
    <ligand>
        <name>sn-glycerol 3-phosphate</name>
        <dbReference type="ChEBI" id="CHEBI:57597"/>
    </ligand>
</feature>
<dbReference type="Gene3D" id="3.40.50.720">
    <property type="entry name" value="NAD(P)-binding Rossmann-like Domain"/>
    <property type="match status" value="1"/>
</dbReference>
<dbReference type="PROSITE" id="PS00957">
    <property type="entry name" value="NAD_G3PDH"/>
    <property type="match status" value="1"/>
</dbReference>
<evidence type="ECO:0000256" key="2">
    <source>
        <dbReference type="ARBA" id="ARBA00022516"/>
    </source>
</evidence>
<feature type="binding site" evidence="13">
    <location>
        <position position="161"/>
    </location>
    <ligand>
        <name>NAD(+)</name>
        <dbReference type="ChEBI" id="CHEBI:57540"/>
    </ligand>
</feature>
<feature type="binding site" evidence="10">
    <location>
        <position position="35"/>
    </location>
    <ligand>
        <name>NADPH</name>
        <dbReference type="ChEBI" id="CHEBI:57783"/>
    </ligand>
</feature>
<feature type="binding site" evidence="10">
    <location>
        <position position="212"/>
    </location>
    <ligand>
        <name>sn-glycerol 3-phosphate</name>
        <dbReference type="ChEBI" id="CHEBI:57597"/>
    </ligand>
</feature>
<keyword evidence="6 10" id="KW-0520">NAD</keyword>
<feature type="binding site" evidence="10">
    <location>
        <position position="159"/>
    </location>
    <ligand>
        <name>sn-glycerol 3-phosphate</name>
        <dbReference type="ChEBI" id="CHEBI:57597"/>
    </ligand>
</feature>
<keyword evidence="19" id="KW-1185">Reference proteome</keyword>
<feature type="binding site" evidence="10">
    <location>
        <position position="297"/>
    </location>
    <ligand>
        <name>NADPH</name>
        <dbReference type="ChEBI" id="CHEBI:57783"/>
    </ligand>
</feature>
<gene>
    <name evidence="10" type="primary">gpsA</name>
    <name evidence="18" type="ORF">C7477_10524</name>
</gene>
<evidence type="ECO:0000313" key="18">
    <source>
        <dbReference type="EMBL" id="PYE88925.1"/>
    </source>
</evidence>
<dbReference type="PRINTS" id="PR00077">
    <property type="entry name" value="GPDHDRGNASE"/>
</dbReference>
<dbReference type="Pfam" id="PF01210">
    <property type="entry name" value="NAD_Gly3P_dh_N"/>
    <property type="match status" value="1"/>
</dbReference>
<comment type="catalytic activity">
    <reaction evidence="10">
        <text>sn-glycerol 3-phosphate + NAD(+) = dihydroxyacetone phosphate + NADH + H(+)</text>
        <dbReference type="Rhea" id="RHEA:11092"/>
        <dbReference type="ChEBI" id="CHEBI:15378"/>
        <dbReference type="ChEBI" id="CHEBI:57540"/>
        <dbReference type="ChEBI" id="CHEBI:57597"/>
        <dbReference type="ChEBI" id="CHEBI:57642"/>
        <dbReference type="ChEBI" id="CHEBI:57945"/>
        <dbReference type="EC" id="1.1.1.94"/>
    </reaction>
</comment>
<feature type="binding site" evidence="10">
    <location>
        <position position="276"/>
    </location>
    <ligand>
        <name>sn-glycerol 3-phosphate</name>
        <dbReference type="ChEBI" id="CHEBI:57597"/>
    </ligand>
</feature>
<evidence type="ECO:0000256" key="14">
    <source>
        <dbReference type="RuleBase" id="RU000437"/>
    </source>
</evidence>
<dbReference type="PANTHER" id="PTHR11728">
    <property type="entry name" value="GLYCEROL-3-PHOSPHATE DEHYDROGENASE"/>
    <property type="match status" value="1"/>
</dbReference>
<dbReference type="GO" id="GO:0006650">
    <property type="term" value="P:glycerophospholipid metabolic process"/>
    <property type="evidence" value="ECO:0007669"/>
    <property type="project" value="UniProtKB-UniRule"/>
</dbReference>